<feature type="transmembrane region" description="Helical" evidence="2">
    <location>
        <begin position="56"/>
        <end position="76"/>
    </location>
</feature>
<name>A0A9D1RP68_9CORY</name>
<feature type="compositionally biased region" description="Polar residues" evidence="1">
    <location>
        <begin position="12"/>
        <end position="24"/>
    </location>
</feature>
<organism evidence="3 4">
    <name type="scientific">Candidatus Corynebacterium avicola</name>
    <dbReference type="NCBI Taxonomy" id="2838527"/>
    <lineage>
        <taxon>Bacteria</taxon>
        <taxon>Bacillati</taxon>
        <taxon>Actinomycetota</taxon>
        <taxon>Actinomycetes</taxon>
        <taxon>Mycobacteriales</taxon>
        <taxon>Corynebacteriaceae</taxon>
        <taxon>Corynebacterium</taxon>
    </lineage>
</organism>
<keyword evidence="2" id="KW-0812">Transmembrane</keyword>
<evidence type="ECO:0000256" key="2">
    <source>
        <dbReference type="SAM" id="Phobius"/>
    </source>
</evidence>
<comment type="caution">
    <text evidence="3">The sequence shown here is derived from an EMBL/GenBank/DDBJ whole genome shotgun (WGS) entry which is preliminary data.</text>
</comment>
<keyword evidence="2" id="KW-1133">Transmembrane helix</keyword>
<accession>A0A9D1RP68</accession>
<protein>
    <submittedName>
        <fullName evidence="3">Uncharacterized protein</fullName>
    </submittedName>
</protein>
<evidence type="ECO:0000313" key="3">
    <source>
        <dbReference type="EMBL" id="HIW90277.1"/>
    </source>
</evidence>
<sequence>MTLPMAAPSNGPDWSSTTDNSSNAPDLAFGQGHQQPATDDGNPGSNAEEGKRGGRICAIVGAVLTVISLVVIFIAGADADAGWRGRDMPIWIILVPGLVGLFGGIYGMLSKRAYEEENAYKKFIRAAIVMSVFEAFMVYGVFS</sequence>
<feature type="transmembrane region" description="Helical" evidence="2">
    <location>
        <begin position="122"/>
        <end position="142"/>
    </location>
</feature>
<gene>
    <name evidence="3" type="ORF">H9870_01210</name>
</gene>
<evidence type="ECO:0000313" key="4">
    <source>
        <dbReference type="Proteomes" id="UP000824190"/>
    </source>
</evidence>
<dbReference type="EMBL" id="DXGC01000011">
    <property type="protein sequence ID" value="HIW90277.1"/>
    <property type="molecule type" value="Genomic_DNA"/>
</dbReference>
<reference evidence="3" key="2">
    <citation type="submission" date="2021-04" db="EMBL/GenBank/DDBJ databases">
        <authorList>
            <person name="Gilroy R."/>
        </authorList>
    </citation>
    <scope>NUCLEOTIDE SEQUENCE</scope>
    <source>
        <strain evidence="3">CHK32-1732</strain>
    </source>
</reference>
<dbReference type="Proteomes" id="UP000824190">
    <property type="component" value="Unassembled WGS sequence"/>
</dbReference>
<dbReference type="AlphaFoldDB" id="A0A9D1RP68"/>
<reference evidence="3" key="1">
    <citation type="journal article" date="2021" name="PeerJ">
        <title>Extensive microbial diversity within the chicken gut microbiome revealed by metagenomics and culture.</title>
        <authorList>
            <person name="Gilroy R."/>
            <person name="Ravi A."/>
            <person name="Getino M."/>
            <person name="Pursley I."/>
            <person name="Horton D.L."/>
            <person name="Alikhan N.F."/>
            <person name="Baker D."/>
            <person name="Gharbi K."/>
            <person name="Hall N."/>
            <person name="Watson M."/>
            <person name="Adriaenssens E.M."/>
            <person name="Foster-Nyarko E."/>
            <person name="Jarju S."/>
            <person name="Secka A."/>
            <person name="Antonio M."/>
            <person name="Oren A."/>
            <person name="Chaudhuri R.R."/>
            <person name="La Ragione R."/>
            <person name="Hildebrand F."/>
            <person name="Pallen M.J."/>
        </authorList>
    </citation>
    <scope>NUCLEOTIDE SEQUENCE</scope>
    <source>
        <strain evidence="3">CHK32-1732</strain>
    </source>
</reference>
<feature type="transmembrane region" description="Helical" evidence="2">
    <location>
        <begin position="88"/>
        <end position="110"/>
    </location>
</feature>
<keyword evidence="2" id="KW-0472">Membrane</keyword>
<proteinExistence type="predicted"/>
<evidence type="ECO:0000256" key="1">
    <source>
        <dbReference type="SAM" id="MobiDB-lite"/>
    </source>
</evidence>
<feature type="region of interest" description="Disordered" evidence="1">
    <location>
        <begin position="1"/>
        <end position="51"/>
    </location>
</feature>